<reference evidence="2 3" key="1">
    <citation type="journal article" date="2011" name="Proc. Natl. Acad. Sci. U.S.A.">
        <title>Genome and transcriptome analyses of the mountain pine beetle-fungal symbiont Grosmannia clavigera, a lodgepole pine pathogen.</title>
        <authorList>
            <person name="DiGuistini S."/>
            <person name="Wang Y."/>
            <person name="Liao N.Y."/>
            <person name="Taylor G."/>
            <person name="Tanguay P."/>
            <person name="Feau N."/>
            <person name="Henrissat B."/>
            <person name="Chan S.K."/>
            <person name="Hesse-Orce U."/>
            <person name="Alamouti S.M."/>
            <person name="Tsui C.K.M."/>
            <person name="Docking R.T."/>
            <person name="Levasseur A."/>
            <person name="Haridas S."/>
            <person name="Robertson G."/>
            <person name="Birol I."/>
            <person name="Holt R.A."/>
            <person name="Marra M.A."/>
            <person name="Hamelin R.C."/>
            <person name="Hirst M."/>
            <person name="Jones S.J.M."/>
            <person name="Bohlmann J."/>
            <person name="Breuil C."/>
        </authorList>
    </citation>
    <scope>NUCLEOTIDE SEQUENCE [LARGE SCALE GENOMIC DNA]</scope>
    <source>
        <strain evidence="3">kw1407 / UAMH 11150</strain>
    </source>
</reference>
<name>F0XGJ4_GROCL</name>
<dbReference type="AlphaFoldDB" id="F0XGJ4"/>
<evidence type="ECO:0000313" key="3">
    <source>
        <dbReference type="Proteomes" id="UP000007796"/>
    </source>
</evidence>
<dbReference type="Pfam" id="PF14027">
    <property type="entry name" value="Questin_oxidase"/>
    <property type="match status" value="1"/>
</dbReference>
<dbReference type="RefSeq" id="XP_014172306.1">
    <property type="nucleotide sequence ID" value="XM_014316831.1"/>
</dbReference>
<evidence type="ECO:0000256" key="1">
    <source>
        <dbReference type="ARBA" id="ARBA00023002"/>
    </source>
</evidence>
<dbReference type="PANTHER" id="PTHR35870">
    <property type="entry name" value="PROTEIN, PUTATIVE (AFU_ORTHOLOGUE AFUA_5G03330)-RELATED"/>
    <property type="match status" value="1"/>
</dbReference>
<dbReference type="InParanoid" id="F0XGJ4"/>
<sequence>MPTQEVCIVPTKPDNFRLPRERLGISRLDTGPDKPGSHDIVGVLLQQNHDKHHMYFRDIAGHNHIPHAILTTMAMGGTVKELRRAYDDGEAIQRPKTAPDPIAVGEMEDPFKFLDRMQEIEEYSNFLAFFEKEFEANQGQWQDVFNHFVFARNPQSDFLLAQMFEGLYHPLIHLSFGVEFELSRACG</sequence>
<dbReference type="Proteomes" id="UP000007796">
    <property type="component" value="Unassembled WGS sequence"/>
</dbReference>
<organism evidence="3">
    <name type="scientific">Grosmannia clavigera (strain kw1407 / UAMH 11150)</name>
    <name type="common">Blue stain fungus</name>
    <name type="synonym">Graphiocladiella clavigera</name>
    <dbReference type="NCBI Taxonomy" id="655863"/>
    <lineage>
        <taxon>Eukaryota</taxon>
        <taxon>Fungi</taxon>
        <taxon>Dikarya</taxon>
        <taxon>Ascomycota</taxon>
        <taxon>Pezizomycotina</taxon>
        <taxon>Sordariomycetes</taxon>
        <taxon>Sordariomycetidae</taxon>
        <taxon>Ophiostomatales</taxon>
        <taxon>Ophiostomataceae</taxon>
        <taxon>Leptographium</taxon>
    </lineage>
</organism>
<gene>
    <name evidence="2" type="ORF">CMQ_2753</name>
</gene>
<dbReference type="InterPro" id="IPR025337">
    <property type="entry name" value="Questin_oxidase-like"/>
</dbReference>
<dbReference type="OrthoDB" id="10004862at2759"/>
<dbReference type="HOGENOM" id="CLU_1447847_0_0_1"/>
<accession>F0XGJ4</accession>
<keyword evidence="1" id="KW-0560">Oxidoreductase</keyword>
<evidence type="ECO:0008006" key="4">
    <source>
        <dbReference type="Google" id="ProtNLM"/>
    </source>
</evidence>
<protein>
    <recommendedName>
        <fullName evidence="4">HypA-like protein</fullName>
    </recommendedName>
</protein>
<dbReference type="STRING" id="655863.F0XGJ4"/>
<dbReference type="GeneID" id="25975777"/>
<dbReference type="eggNOG" id="ENOG502S69W">
    <property type="taxonomic scope" value="Eukaryota"/>
</dbReference>
<keyword evidence="3" id="KW-1185">Reference proteome</keyword>
<dbReference type="PANTHER" id="PTHR35870:SF7">
    <property type="entry name" value="BAEYER-VILLIGER OXIDASE MDPL"/>
    <property type="match status" value="1"/>
</dbReference>
<dbReference type="GO" id="GO:0016491">
    <property type="term" value="F:oxidoreductase activity"/>
    <property type="evidence" value="ECO:0007669"/>
    <property type="project" value="UniProtKB-KW"/>
</dbReference>
<dbReference type="EMBL" id="GL629769">
    <property type="protein sequence ID" value="EFX02824.1"/>
    <property type="molecule type" value="Genomic_DNA"/>
</dbReference>
<evidence type="ECO:0000313" key="2">
    <source>
        <dbReference type="EMBL" id="EFX02824.1"/>
    </source>
</evidence>
<proteinExistence type="predicted"/>